<feature type="region of interest" description="Disordered" evidence="19">
    <location>
        <begin position="1"/>
        <end position="20"/>
    </location>
</feature>
<evidence type="ECO:0000256" key="15">
    <source>
        <dbReference type="ARBA" id="ARBA00022842"/>
    </source>
</evidence>
<dbReference type="Proteomes" id="UP000812966">
    <property type="component" value="Unassembled WGS sequence"/>
</dbReference>
<gene>
    <name evidence="21" type="ORF">FFLO_00200</name>
</gene>
<dbReference type="EC" id="2.7.11.1" evidence="4"/>
<keyword evidence="11" id="KW-0547">Nucleotide-binding</keyword>
<comment type="cofactor">
    <cofactor evidence="1">
        <name>Mg(2+)</name>
        <dbReference type="ChEBI" id="CHEBI:18420"/>
    </cofactor>
</comment>
<evidence type="ECO:0000256" key="2">
    <source>
        <dbReference type="ARBA" id="ARBA00004496"/>
    </source>
</evidence>
<dbReference type="GO" id="GO:0005737">
    <property type="term" value="C:cytoplasm"/>
    <property type="evidence" value="ECO:0007669"/>
    <property type="project" value="UniProtKB-SubCell"/>
</dbReference>
<dbReference type="GO" id="GO:0005524">
    <property type="term" value="F:ATP binding"/>
    <property type="evidence" value="ECO:0007669"/>
    <property type="project" value="UniProtKB-KW"/>
</dbReference>
<feature type="region of interest" description="Disordered" evidence="19">
    <location>
        <begin position="579"/>
        <end position="605"/>
    </location>
</feature>
<evidence type="ECO:0000256" key="14">
    <source>
        <dbReference type="ARBA" id="ARBA00022840"/>
    </source>
</evidence>
<evidence type="ECO:0000313" key="22">
    <source>
        <dbReference type="Proteomes" id="UP000812966"/>
    </source>
</evidence>
<name>A0A8K0JSF1_9TREE</name>
<evidence type="ECO:0000259" key="20">
    <source>
        <dbReference type="SMART" id="SM00090"/>
    </source>
</evidence>
<dbReference type="AlphaFoldDB" id="A0A8K0JSF1"/>
<evidence type="ECO:0000256" key="1">
    <source>
        <dbReference type="ARBA" id="ARBA00001946"/>
    </source>
</evidence>
<dbReference type="GO" id="GO:0042254">
    <property type="term" value="P:ribosome biogenesis"/>
    <property type="evidence" value="ECO:0007669"/>
    <property type="project" value="UniProtKB-KW"/>
</dbReference>
<comment type="similarity">
    <text evidence="3">Belongs to the protein kinase superfamily. RIO-type Ser/Thr kinase family.</text>
</comment>
<comment type="subcellular location">
    <subcellularLocation>
        <location evidence="2">Cytoplasm</location>
    </subcellularLocation>
</comment>
<accession>A0A8K0JSF1</accession>
<comment type="catalytic activity">
    <reaction evidence="17">
        <text>L-seryl-[protein] + ATP = O-phospho-L-seryl-[protein] + ADP + H(+)</text>
        <dbReference type="Rhea" id="RHEA:17989"/>
        <dbReference type="Rhea" id="RHEA-COMP:9863"/>
        <dbReference type="Rhea" id="RHEA-COMP:11604"/>
        <dbReference type="ChEBI" id="CHEBI:15378"/>
        <dbReference type="ChEBI" id="CHEBI:29999"/>
        <dbReference type="ChEBI" id="CHEBI:30616"/>
        <dbReference type="ChEBI" id="CHEBI:83421"/>
        <dbReference type="ChEBI" id="CHEBI:456216"/>
        <dbReference type="EC" id="2.7.11.1"/>
    </reaction>
</comment>
<dbReference type="OrthoDB" id="205248at2759"/>
<dbReference type="InterPro" id="IPR000687">
    <property type="entry name" value="RIO_kinase"/>
</dbReference>
<keyword evidence="7" id="KW-0690">Ribosome biogenesis</keyword>
<feature type="region of interest" description="Disordered" evidence="19">
    <location>
        <begin position="395"/>
        <end position="433"/>
    </location>
</feature>
<keyword evidence="9" id="KW-0808">Transferase</keyword>
<dbReference type="GO" id="GO:0016787">
    <property type="term" value="F:hydrolase activity"/>
    <property type="evidence" value="ECO:0007669"/>
    <property type="project" value="UniProtKB-KW"/>
</dbReference>
<feature type="compositionally biased region" description="Basic and acidic residues" evidence="19">
    <location>
        <begin position="160"/>
        <end position="173"/>
    </location>
</feature>
<evidence type="ECO:0000256" key="19">
    <source>
        <dbReference type="SAM" id="MobiDB-lite"/>
    </source>
</evidence>
<feature type="domain" description="RIO kinase" evidence="20">
    <location>
        <begin position="232"/>
        <end position="535"/>
    </location>
</feature>
<evidence type="ECO:0000256" key="9">
    <source>
        <dbReference type="ARBA" id="ARBA00022679"/>
    </source>
</evidence>
<feature type="compositionally biased region" description="Basic and acidic residues" evidence="19">
    <location>
        <begin position="704"/>
        <end position="732"/>
    </location>
</feature>
<dbReference type="PANTHER" id="PTHR45723">
    <property type="entry name" value="SERINE/THREONINE-PROTEIN KINASE RIO1"/>
    <property type="match status" value="1"/>
</dbReference>
<keyword evidence="8" id="KW-0723">Serine/threonine-protein kinase</keyword>
<reference evidence="21" key="1">
    <citation type="submission" date="2020-04" db="EMBL/GenBank/DDBJ databases">
        <title>Analysis of mating type loci in Filobasidium floriforme.</title>
        <authorList>
            <person name="Nowrousian M."/>
        </authorList>
    </citation>
    <scope>NUCLEOTIDE SEQUENCE</scope>
    <source>
        <strain evidence="21">CBS 6242</strain>
    </source>
</reference>
<comment type="catalytic activity">
    <reaction evidence="16">
        <text>L-threonyl-[protein] + ATP = O-phospho-L-threonyl-[protein] + ADP + H(+)</text>
        <dbReference type="Rhea" id="RHEA:46608"/>
        <dbReference type="Rhea" id="RHEA-COMP:11060"/>
        <dbReference type="Rhea" id="RHEA-COMP:11605"/>
        <dbReference type="ChEBI" id="CHEBI:15378"/>
        <dbReference type="ChEBI" id="CHEBI:30013"/>
        <dbReference type="ChEBI" id="CHEBI:30616"/>
        <dbReference type="ChEBI" id="CHEBI:61977"/>
        <dbReference type="ChEBI" id="CHEBI:456216"/>
        <dbReference type="EC" id="2.7.11.1"/>
    </reaction>
</comment>
<feature type="compositionally biased region" description="Low complexity" evidence="19">
    <location>
        <begin position="587"/>
        <end position="598"/>
    </location>
</feature>
<dbReference type="Gene3D" id="1.10.510.10">
    <property type="entry name" value="Transferase(Phosphotransferase) domain 1"/>
    <property type="match status" value="1"/>
</dbReference>
<feature type="compositionally biased region" description="Basic residues" evidence="19">
    <location>
        <begin position="745"/>
        <end position="754"/>
    </location>
</feature>
<evidence type="ECO:0000256" key="17">
    <source>
        <dbReference type="ARBA" id="ARBA00048679"/>
    </source>
</evidence>
<keyword evidence="13" id="KW-0378">Hydrolase</keyword>
<evidence type="ECO:0000256" key="12">
    <source>
        <dbReference type="ARBA" id="ARBA00022777"/>
    </source>
</evidence>
<dbReference type="EMBL" id="JABELV010000002">
    <property type="protein sequence ID" value="KAG7579992.1"/>
    <property type="molecule type" value="Genomic_DNA"/>
</dbReference>
<evidence type="ECO:0000256" key="3">
    <source>
        <dbReference type="ARBA" id="ARBA00009196"/>
    </source>
</evidence>
<dbReference type="Gene3D" id="3.30.200.20">
    <property type="entry name" value="Phosphorylase Kinase, domain 1"/>
    <property type="match status" value="1"/>
</dbReference>
<evidence type="ECO:0000313" key="21">
    <source>
        <dbReference type="EMBL" id="KAG7579992.1"/>
    </source>
</evidence>
<feature type="compositionally biased region" description="Basic and acidic residues" evidence="19">
    <location>
        <begin position="673"/>
        <end position="683"/>
    </location>
</feature>
<dbReference type="GO" id="GO:0004674">
    <property type="term" value="F:protein serine/threonine kinase activity"/>
    <property type="evidence" value="ECO:0007669"/>
    <property type="project" value="UniProtKB-KW"/>
</dbReference>
<feature type="compositionally biased region" description="Polar residues" evidence="19">
    <location>
        <begin position="186"/>
        <end position="196"/>
    </location>
</feature>
<evidence type="ECO:0000256" key="8">
    <source>
        <dbReference type="ARBA" id="ARBA00022527"/>
    </source>
</evidence>
<dbReference type="Pfam" id="PF01163">
    <property type="entry name" value="RIO1"/>
    <property type="match status" value="2"/>
</dbReference>
<proteinExistence type="inferred from homology"/>
<evidence type="ECO:0000256" key="5">
    <source>
        <dbReference type="ARBA" id="ARBA00016038"/>
    </source>
</evidence>
<dbReference type="InterPro" id="IPR051272">
    <property type="entry name" value="RIO-type_Ser/Thr_kinase"/>
</dbReference>
<dbReference type="SMART" id="SM00090">
    <property type="entry name" value="RIO"/>
    <property type="match status" value="1"/>
</dbReference>
<evidence type="ECO:0000256" key="16">
    <source>
        <dbReference type="ARBA" id="ARBA00047899"/>
    </source>
</evidence>
<comment type="caution">
    <text evidence="21">The sequence shown here is derived from an EMBL/GenBank/DDBJ whole genome shotgun (WGS) entry which is preliminary data.</text>
</comment>
<feature type="region of interest" description="Disordered" evidence="19">
    <location>
        <begin position="646"/>
        <end position="754"/>
    </location>
</feature>
<keyword evidence="6" id="KW-0963">Cytoplasm</keyword>
<dbReference type="FunFam" id="3.30.200.20:FF:000148">
    <property type="entry name" value="Serine/threonine-protein kinase RIO1"/>
    <property type="match status" value="1"/>
</dbReference>
<feature type="compositionally biased region" description="Polar residues" evidence="19">
    <location>
        <begin position="647"/>
        <end position="656"/>
    </location>
</feature>
<keyword evidence="14" id="KW-0067">ATP-binding</keyword>
<evidence type="ECO:0000256" key="18">
    <source>
        <dbReference type="ARBA" id="ARBA00068838"/>
    </source>
</evidence>
<keyword evidence="12" id="KW-0418">Kinase</keyword>
<organism evidence="21 22">
    <name type="scientific">Filobasidium floriforme</name>
    <dbReference type="NCBI Taxonomy" id="5210"/>
    <lineage>
        <taxon>Eukaryota</taxon>
        <taxon>Fungi</taxon>
        <taxon>Dikarya</taxon>
        <taxon>Basidiomycota</taxon>
        <taxon>Agaricomycotina</taxon>
        <taxon>Tremellomycetes</taxon>
        <taxon>Filobasidiales</taxon>
        <taxon>Filobasidiaceae</taxon>
        <taxon>Filobasidium</taxon>
    </lineage>
</organism>
<evidence type="ECO:0000256" key="10">
    <source>
        <dbReference type="ARBA" id="ARBA00022723"/>
    </source>
</evidence>
<dbReference type="InterPro" id="IPR018934">
    <property type="entry name" value="RIO_dom"/>
</dbReference>
<dbReference type="SUPFAM" id="SSF56112">
    <property type="entry name" value="Protein kinase-like (PK-like)"/>
    <property type="match status" value="1"/>
</dbReference>
<sequence>MSSTTARIDDPTQDTPSDNVDAVQVQQEIQRLAATQQNDELYNDEDEDEDDEYLQQYELDSEEEDAYLAELGVEDLNIEDEDWEVADGDFTKLYNRMRQHQKVLSTLPTTRNGTQGIKGEADTEADMPLPARNVRRGGAGVEEDEEGSGIGKGLTPRQRRAVERRLQRQREERGEEEQVAGPSSGEGVNNHTQTPSIKRKPAHSGGIPSNPGLLGGVPSAPKHFSLSANQKDKADRATVEQVLDSRTRAVLVSLIRRGLVGGVQGCVSTGKEANVYFAPGPENSPEEIGEGKSYPKPYPKDLALKIYKTSILSFKSRSQYIQGEHRFRNAYTKVANPRKMVKVWAEKELRNLRRLYEGGVRCPRVVDVRENVLVMEFLGSAPSIEEQGGQVLIASQPRSGDDDVHEDDSSDMLKNGKGQAGDQDEAESSRASKRLKDADVDLEELRELYAELLGAMRWMFRRCRLVHTDLSEYNILYHDAHLYIIDVSQSVEHDHPSAFDFLRHDIKNVDEFFKRRSGGDIRTLGIRGTFDFVTGDRLDRFDDDGNKQGSIGEDEETEDVLKEVAREWLESGVGLKDDRLDSSSGLTTTAAQDAAQQEAGRKETDEAVFMSSYIPRNLGEVYDPERDIDVIAAGKGDDLIYAGLTGVTGTNGSSGMTGRPKSALKTGADTTADDGKKGGVKWEDEQDDEDSEEEDGDEDDDDDKEKRPRGFRHEDKDAKKERKKALKEEKREKRQTKMPKAEKARRIKQTAHSK</sequence>
<evidence type="ECO:0000256" key="6">
    <source>
        <dbReference type="ARBA" id="ARBA00022490"/>
    </source>
</evidence>
<feature type="compositionally biased region" description="Acidic residues" evidence="19">
    <location>
        <begin position="684"/>
        <end position="703"/>
    </location>
</feature>
<feature type="region of interest" description="Disordered" evidence="19">
    <location>
        <begin position="107"/>
        <end position="237"/>
    </location>
</feature>
<dbReference type="GO" id="GO:0046872">
    <property type="term" value="F:metal ion binding"/>
    <property type="evidence" value="ECO:0007669"/>
    <property type="project" value="UniProtKB-KW"/>
</dbReference>
<evidence type="ECO:0000256" key="11">
    <source>
        <dbReference type="ARBA" id="ARBA00022741"/>
    </source>
</evidence>
<evidence type="ECO:0000256" key="4">
    <source>
        <dbReference type="ARBA" id="ARBA00012513"/>
    </source>
</evidence>
<keyword evidence="22" id="KW-1185">Reference proteome</keyword>
<dbReference type="InterPro" id="IPR011009">
    <property type="entry name" value="Kinase-like_dom_sf"/>
</dbReference>
<evidence type="ECO:0000256" key="13">
    <source>
        <dbReference type="ARBA" id="ARBA00022801"/>
    </source>
</evidence>
<protein>
    <recommendedName>
        <fullName evidence="5">Serine/threonine-protein kinase RIO1</fullName>
        <ecNumber evidence="4">2.7.11.1</ecNumber>
    </recommendedName>
    <alternativeName>
        <fullName evidence="18">Serine/threonine-protein kinase rio1</fullName>
    </alternativeName>
</protein>
<keyword evidence="10" id="KW-0479">Metal-binding</keyword>
<keyword evidence="15" id="KW-0460">Magnesium</keyword>
<evidence type="ECO:0000256" key="7">
    <source>
        <dbReference type="ARBA" id="ARBA00022517"/>
    </source>
</evidence>